<dbReference type="EMBL" id="CAEZWJ010000015">
    <property type="protein sequence ID" value="CAB4651990.1"/>
    <property type="molecule type" value="Genomic_DNA"/>
</dbReference>
<evidence type="ECO:0000259" key="1">
    <source>
        <dbReference type="PROSITE" id="PS50263"/>
    </source>
</evidence>
<dbReference type="InterPro" id="IPR036526">
    <property type="entry name" value="C-N_Hydrolase_sf"/>
</dbReference>
<dbReference type="GO" id="GO:0106008">
    <property type="term" value="F:2-oxoglutaramate amidase activity"/>
    <property type="evidence" value="ECO:0007669"/>
    <property type="project" value="TreeGrafter"/>
</dbReference>
<accession>A0A6J6KQC4</accession>
<dbReference type="CDD" id="cd07583">
    <property type="entry name" value="nitrilase_5"/>
    <property type="match status" value="1"/>
</dbReference>
<dbReference type="PANTHER" id="PTHR47799:SF1">
    <property type="entry name" value="OMEGA-AMIDASE YAFV"/>
    <property type="match status" value="1"/>
</dbReference>
<protein>
    <submittedName>
        <fullName evidence="2">Unannotated protein</fullName>
    </submittedName>
</protein>
<dbReference type="PROSITE" id="PS50263">
    <property type="entry name" value="CN_HYDROLASE"/>
    <property type="match status" value="1"/>
</dbReference>
<organism evidence="2">
    <name type="scientific">freshwater metagenome</name>
    <dbReference type="NCBI Taxonomy" id="449393"/>
    <lineage>
        <taxon>unclassified sequences</taxon>
        <taxon>metagenomes</taxon>
        <taxon>ecological metagenomes</taxon>
    </lineage>
</organism>
<gene>
    <name evidence="2" type="ORF">UFOPK2214_00658</name>
</gene>
<reference evidence="2" key="1">
    <citation type="submission" date="2020-05" db="EMBL/GenBank/DDBJ databases">
        <authorList>
            <person name="Chiriac C."/>
            <person name="Salcher M."/>
            <person name="Ghai R."/>
            <person name="Kavagutti S V."/>
        </authorList>
    </citation>
    <scope>NUCLEOTIDE SEQUENCE</scope>
</reference>
<dbReference type="SUPFAM" id="SSF56317">
    <property type="entry name" value="Carbon-nitrogen hydrolase"/>
    <property type="match status" value="1"/>
</dbReference>
<dbReference type="InterPro" id="IPR052737">
    <property type="entry name" value="Omega-amidase_YafV"/>
</dbReference>
<dbReference type="AlphaFoldDB" id="A0A6J6KQC4"/>
<proteinExistence type="predicted"/>
<sequence length="255" mass="28278">MKIAVIQHDIAWANREANFAALIPLIAQSADNGAQFIVLSEMFSTGFVVDRDDIGEPLGGPSSQFLSRMAQLHNVSICGSCPEVQDGDPRPFNSFVVAHPTGSFDRYSKIHPFTYGGEDKHFRAGDSFVTIAVHDVRVSLFVCYDLRFANEFWTLAPDTDAYVIPANWPESRREHWVSLLTSRAIENQAYVVGCNRVGTGGGLHYVGDSRVIDPLGIVIADAESDETIIYADIDPQVVSTVREKFPFLQDRRNLI</sequence>
<name>A0A6J6KQC4_9ZZZZ</name>
<dbReference type="Gene3D" id="3.60.110.10">
    <property type="entry name" value="Carbon-nitrogen hydrolase"/>
    <property type="match status" value="1"/>
</dbReference>
<feature type="domain" description="CN hydrolase" evidence="1">
    <location>
        <begin position="1"/>
        <end position="235"/>
    </location>
</feature>
<evidence type="ECO:0000313" key="2">
    <source>
        <dbReference type="EMBL" id="CAB4651990.1"/>
    </source>
</evidence>
<dbReference type="GO" id="GO:0050152">
    <property type="term" value="F:omega-amidase activity"/>
    <property type="evidence" value="ECO:0007669"/>
    <property type="project" value="TreeGrafter"/>
</dbReference>
<dbReference type="Pfam" id="PF00795">
    <property type="entry name" value="CN_hydrolase"/>
    <property type="match status" value="1"/>
</dbReference>
<dbReference type="InterPro" id="IPR003010">
    <property type="entry name" value="C-N_Hydrolase"/>
</dbReference>
<dbReference type="PANTHER" id="PTHR47799">
    <property type="entry name" value="OMEGA-AMIDASE YAFV"/>
    <property type="match status" value="1"/>
</dbReference>